<sequence>MTPSRLFYAAMMIFWVCFLSLLALVVTYAPQGGVHLAGLKLFANTGLIDSLLLAMKAIGFHQTTQSVVFGLLGGLNLAAAGLVLFAAMFRVLGEEAEQRDARPLAEGAAMCAAAAAAVTVIVGFAGGQAGALLLLETAALGGLLLIVLSLTSVPVVSAPECDETAVLDDVIADHAASHAAFSAQLAQLSRREQMT</sequence>
<reference evidence="2" key="1">
    <citation type="submission" date="2022-10" db="EMBL/GenBank/DDBJ databases">
        <title>Hoeflea sp. G2-23, isolated from marine algae.</title>
        <authorList>
            <person name="Kristyanto S."/>
            <person name="Kim J.M."/>
            <person name="Jeon C.O."/>
        </authorList>
    </citation>
    <scope>NUCLEOTIDE SEQUENCE</scope>
    <source>
        <strain evidence="2">G2-23</strain>
    </source>
</reference>
<feature type="transmembrane region" description="Helical" evidence="1">
    <location>
        <begin position="67"/>
        <end position="92"/>
    </location>
</feature>
<keyword evidence="1" id="KW-1133">Transmembrane helix</keyword>
<comment type="caution">
    <text evidence="2">The sequence shown here is derived from an EMBL/GenBank/DDBJ whole genome shotgun (WGS) entry which is preliminary data.</text>
</comment>
<dbReference type="RefSeq" id="WP_267652195.1">
    <property type="nucleotide sequence ID" value="NZ_JAOVZR010000001.1"/>
</dbReference>
<evidence type="ECO:0000313" key="2">
    <source>
        <dbReference type="EMBL" id="MCY0146535.1"/>
    </source>
</evidence>
<organism evidence="2 3">
    <name type="scientific">Hoeflea algicola</name>
    <dbReference type="NCBI Taxonomy" id="2983763"/>
    <lineage>
        <taxon>Bacteria</taxon>
        <taxon>Pseudomonadati</taxon>
        <taxon>Pseudomonadota</taxon>
        <taxon>Alphaproteobacteria</taxon>
        <taxon>Hyphomicrobiales</taxon>
        <taxon>Rhizobiaceae</taxon>
        <taxon>Hoeflea</taxon>
    </lineage>
</organism>
<dbReference type="EMBL" id="JAOVZR010000001">
    <property type="protein sequence ID" value="MCY0146535.1"/>
    <property type="molecule type" value="Genomic_DNA"/>
</dbReference>
<protein>
    <submittedName>
        <fullName evidence="2">Uncharacterized protein</fullName>
    </submittedName>
</protein>
<keyword evidence="1" id="KW-0472">Membrane</keyword>
<evidence type="ECO:0000256" key="1">
    <source>
        <dbReference type="SAM" id="Phobius"/>
    </source>
</evidence>
<evidence type="ECO:0000313" key="3">
    <source>
        <dbReference type="Proteomes" id="UP001073227"/>
    </source>
</evidence>
<dbReference type="Proteomes" id="UP001073227">
    <property type="component" value="Unassembled WGS sequence"/>
</dbReference>
<gene>
    <name evidence="2" type="ORF">OEG84_02070</name>
</gene>
<feature type="transmembrane region" description="Helical" evidence="1">
    <location>
        <begin position="41"/>
        <end position="61"/>
    </location>
</feature>
<keyword evidence="1" id="KW-0812">Transmembrane</keyword>
<keyword evidence="3" id="KW-1185">Reference proteome</keyword>
<proteinExistence type="predicted"/>
<feature type="transmembrane region" description="Helical" evidence="1">
    <location>
        <begin position="104"/>
        <end position="125"/>
    </location>
</feature>
<name>A0ABT3Z438_9HYPH</name>
<accession>A0ABT3Z438</accession>
<feature type="transmembrane region" description="Helical" evidence="1">
    <location>
        <begin position="131"/>
        <end position="150"/>
    </location>
</feature>
<feature type="transmembrane region" description="Helical" evidence="1">
    <location>
        <begin position="6"/>
        <end position="29"/>
    </location>
</feature>